<keyword evidence="6" id="KW-1185">Reference proteome</keyword>
<keyword evidence="3" id="KW-1133">Transmembrane helix</keyword>
<evidence type="ECO:0000256" key="1">
    <source>
        <dbReference type="ARBA" id="ARBA00004141"/>
    </source>
</evidence>
<sequence length="103" mass="11634">MEKLRFNFLRRFWDIPSPWWQASTVLVGTGSALSLLIAVTATAACCITYVVHSGTARVAGSLQLTAGTYFKDSEVIRREAPDYRRTFTYAVMYLVTAWRASFE</sequence>
<gene>
    <name evidence="5" type="ORF">Zmor_022038</name>
</gene>
<dbReference type="GO" id="GO:0016020">
    <property type="term" value="C:membrane"/>
    <property type="evidence" value="ECO:0007669"/>
    <property type="project" value="UniProtKB-SubCell"/>
</dbReference>
<evidence type="ECO:0000256" key="4">
    <source>
        <dbReference type="ARBA" id="ARBA00023136"/>
    </source>
</evidence>
<evidence type="ECO:0000313" key="5">
    <source>
        <dbReference type="EMBL" id="KAJ3650344.1"/>
    </source>
</evidence>
<reference evidence="5" key="1">
    <citation type="journal article" date="2023" name="G3 (Bethesda)">
        <title>Whole genome assemblies of Zophobas morio and Tenebrio molitor.</title>
        <authorList>
            <person name="Kaur S."/>
            <person name="Stinson S.A."/>
            <person name="diCenzo G.C."/>
        </authorList>
    </citation>
    <scope>NUCLEOTIDE SEQUENCE</scope>
    <source>
        <strain evidence="5">QUZm001</strain>
    </source>
</reference>
<dbReference type="InterPro" id="IPR019372">
    <property type="entry name" value="LHFPL"/>
</dbReference>
<evidence type="ECO:0000313" key="6">
    <source>
        <dbReference type="Proteomes" id="UP001168821"/>
    </source>
</evidence>
<evidence type="ECO:0000256" key="2">
    <source>
        <dbReference type="ARBA" id="ARBA00022692"/>
    </source>
</evidence>
<dbReference type="Proteomes" id="UP001168821">
    <property type="component" value="Unassembled WGS sequence"/>
</dbReference>
<name>A0AA38I7M2_9CUCU</name>
<keyword evidence="4" id="KW-0472">Membrane</keyword>
<protein>
    <submittedName>
        <fullName evidence="5">Uncharacterized protein</fullName>
    </submittedName>
</protein>
<evidence type="ECO:0000256" key="3">
    <source>
        <dbReference type="ARBA" id="ARBA00022989"/>
    </source>
</evidence>
<dbReference type="EMBL" id="JALNTZ010000006">
    <property type="protein sequence ID" value="KAJ3650344.1"/>
    <property type="molecule type" value="Genomic_DNA"/>
</dbReference>
<dbReference type="AlphaFoldDB" id="A0AA38I7M2"/>
<comment type="subcellular location">
    <subcellularLocation>
        <location evidence="1">Membrane</location>
        <topology evidence="1">Multi-pass membrane protein</topology>
    </subcellularLocation>
</comment>
<keyword evidence="2" id="KW-0812">Transmembrane</keyword>
<proteinExistence type="predicted"/>
<accession>A0AA38I7M2</accession>
<organism evidence="5 6">
    <name type="scientific">Zophobas morio</name>
    <dbReference type="NCBI Taxonomy" id="2755281"/>
    <lineage>
        <taxon>Eukaryota</taxon>
        <taxon>Metazoa</taxon>
        <taxon>Ecdysozoa</taxon>
        <taxon>Arthropoda</taxon>
        <taxon>Hexapoda</taxon>
        <taxon>Insecta</taxon>
        <taxon>Pterygota</taxon>
        <taxon>Neoptera</taxon>
        <taxon>Endopterygota</taxon>
        <taxon>Coleoptera</taxon>
        <taxon>Polyphaga</taxon>
        <taxon>Cucujiformia</taxon>
        <taxon>Tenebrionidae</taxon>
        <taxon>Zophobas</taxon>
    </lineage>
</organism>
<dbReference type="Pfam" id="PF10242">
    <property type="entry name" value="L_HMGIC_fpl"/>
    <property type="match status" value="1"/>
</dbReference>
<comment type="caution">
    <text evidence="5">The sequence shown here is derived from an EMBL/GenBank/DDBJ whole genome shotgun (WGS) entry which is preliminary data.</text>
</comment>